<dbReference type="Gene3D" id="1.50.10.20">
    <property type="match status" value="1"/>
</dbReference>
<feature type="domain" description="Spermatogenesis-associated protein 20-like TRX" evidence="1">
    <location>
        <begin position="7"/>
        <end position="168"/>
    </location>
</feature>
<evidence type="ECO:0000313" key="3">
    <source>
        <dbReference type="Proteomes" id="UP001597451"/>
    </source>
</evidence>
<dbReference type="PANTHER" id="PTHR42899">
    <property type="entry name" value="SPERMATOGENESIS-ASSOCIATED PROTEIN 20"/>
    <property type="match status" value="1"/>
</dbReference>
<name>A0ABW5Q188_9BACI</name>
<dbReference type="InterPro" id="IPR012341">
    <property type="entry name" value="6hp_glycosidase-like_sf"/>
</dbReference>
<dbReference type="RefSeq" id="WP_379562037.1">
    <property type="nucleotide sequence ID" value="NZ_JBHUMX010000035.1"/>
</dbReference>
<dbReference type="InterPro" id="IPR008928">
    <property type="entry name" value="6-hairpin_glycosidase_sf"/>
</dbReference>
<keyword evidence="3" id="KW-1185">Reference proteome</keyword>
<dbReference type="InterPro" id="IPR004879">
    <property type="entry name" value="Ssp411-like_TRX"/>
</dbReference>
<dbReference type="Pfam" id="PF03190">
    <property type="entry name" value="Thioredox_DsbH"/>
    <property type="match status" value="1"/>
</dbReference>
<comment type="caution">
    <text evidence="2">The sequence shown here is derived from an EMBL/GenBank/DDBJ whole genome shotgun (WGS) entry which is preliminary data.</text>
</comment>
<dbReference type="InterPro" id="IPR036249">
    <property type="entry name" value="Thioredoxin-like_sf"/>
</dbReference>
<dbReference type="CDD" id="cd02955">
    <property type="entry name" value="SSP411"/>
    <property type="match status" value="1"/>
</dbReference>
<proteinExistence type="predicted"/>
<dbReference type="EMBL" id="JBHUMX010000035">
    <property type="protein sequence ID" value="MFD2629261.1"/>
    <property type="molecule type" value="Genomic_DNA"/>
</dbReference>
<protein>
    <submittedName>
        <fullName evidence="2">Thioredoxin domain-containing protein</fullName>
    </submittedName>
</protein>
<dbReference type="Gene3D" id="3.40.30.10">
    <property type="entry name" value="Glutaredoxin"/>
    <property type="match status" value="1"/>
</dbReference>
<dbReference type="Gene3D" id="1.50.10.10">
    <property type="match status" value="1"/>
</dbReference>
<dbReference type="SUPFAM" id="SSF52833">
    <property type="entry name" value="Thioredoxin-like"/>
    <property type="match status" value="1"/>
</dbReference>
<dbReference type="PIRSF" id="PIRSF006402">
    <property type="entry name" value="UCP006402_thioredoxin"/>
    <property type="match status" value="1"/>
</dbReference>
<reference evidence="3" key="1">
    <citation type="journal article" date="2019" name="Int. J. Syst. Evol. Microbiol.">
        <title>The Global Catalogue of Microorganisms (GCM) 10K type strain sequencing project: providing services to taxonomists for standard genome sequencing and annotation.</title>
        <authorList>
            <consortium name="The Broad Institute Genomics Platform"/>
            <consortium name="The Broad Institute Genome Sequencing Center for Infectious Disease"/>
            <person name="Wu L."/>
            <person name="Ma J."/>
        </authorList>
    </citation>
    <scope>NUCLEOTIDE SEQUENCE [LARGE SCALE GENOMIC DNA]</scope>
    <source>
        <strain evidence="3">TISTR 1858</strain>
    </source>
</reference>
<gene>
    <name evidence="2" type="ORF">ACFSUN_10785</name>
</gene>
<dbReference type="SUPFAM" id="SSF48208">
    <property type="entry name" value="Six-hairpin glycosidases"/>
    <property type="match status" value="1"/>
</dbReference>
<sequence>MTVHSEPNRLIHEKSPYLLQHAHNPVDWYPWGEEAFTKAKQENKPIFLSIGYSTCHWCHVMAHESFEDEEVAELLNTHYVSIKVDREERPDVDSIYMKVCQMMTGHGGWPLTIVMTPDQVPFYAGTYFPKQSKYGRPGVMEMLEQLHRKYIEDPAHIQDVIESVQAALNRSVTEKSEERLTKESCQEAFYQLYKQFDIKRGGFGEAPKFPMPHMLTFLHRHYQQNDENAALEMAKRSLNAMAEGGIYDHIGFGFARYATDEKWLVPHFEKMLYDNAMLLIAFAEAYQLTKEEQLKKIATEIVTFLQREMKGHHGAYYSAIDADSEGVEGKYYVWDYDEILSVLGEQDGLLFASVYDISLQGNFEGKNIPNLIGKKLENEAAKYEMPPAELSRKLEKSRQELLTVREQRVYPHVDDKVLTSWNAIAIVGFAKASKAFNRVDYVQYAEKAIAFIEERLFSDGRLMARYRDGETKYKGYIDDYAYLCWAYLEMYDATYSLDFLKKAKELANVMLELFWDEQHGGFFFSGKDSEALIAMDKEIYDGALPSGNSVAAVMLIRIGYLTGETIYLDKVEEMYHSFYTDIKRQASAAPFFLQAIQLTEYPTKEVVVIGAEVDPARQQLMKDLNQHFLPHISLLVAENAREFEEVAPFAADYKQLENKTTVYVCENFACQQPTTDVSVALEQILG</sequence>
<dbReference type="PANTHER" id="PTHR42899:SF1">
    <property type="entry name" value="SPERMATOGENESIS-ASSOCIATED PROTEIN 20"/>
    <property type="match status" value="1"/>
</dbReference>
<dbReference type="Proteomes" id="UP001597451">
    <property type="component" value="Unassembled WGS sequence"/>
</dbReference>
<accession>A0ABW5Q188</accession>
<evidence type="ECO:0000313" key="2">
    <source>
        <dbReference type="EMBL" id="MFD2629261.1"/>
    </source>
</evidence>
<organism evidence="2 3">
    <name type="scientific">Oceanobacillus kapialis</name>
    <dbReference type="NCBI Taxonomy" id="481353"/>
    <lineage>
        <taxon>Bacteria</taxon>
        <taxon>Bacillati</taxon>
        <taxon>Bacillota</taxon>
        <taxon>Bacilli</taxon>
        <taxon>Bacillales</taxon>
        <taxon>Bacillaceae</taxon>
        <taxon>Oceanobacillus</taxon>
    </lineage>
</organism>
<dbReference type="InterPro" id="IPR024705">
    <property type="entry name" value="Ssp411"/>
</dbReference>
<evidence type="ECO:0000259" key="1">
    <source>
        <dbReference type="Pfam" id="PF03190"/>
    </source>
</evidence>